<evidence type="ECO:0000313" key="4">
    <source>
        <dbReference type="Proteomes" id="UP000776276"/>
    </source>
</evidence>
<dbReference type="RefSeq" id="WP_216326637.1">
    <property type="nucleotide sequence ID" value="NZ_JAHKRT010000008.1"/>
</dbReference>
<feature type="binding site" evidence="2">
    <location>
        <position position="203"/>
    </location>
    <ligand>
        <name>ATP</name>
        <dbReference type="ChEBI" id="CHEBI:30616"/>
    </ligand>
</feature>
<dbReference type="Pfam" id="PF00162">
    <property type="entry name" value="PGK"/>
    <property type="match status" value="1"/>
</dbReference>
<dbReference type="PANTHER" id="PTHR11406">
    <property type="entry name" value="PHOSPHOGLYCERATE KINASE"/>
    <property type="match status" value="1"/>
</dbReference>
<dbReference type="InterPro" id="IPR001576">
    <property type="entry name" value="Phosphoglycerate_kinase"/>
</dbReference>
<feature type="binding site" evidence="2">
    <location>
        <begin position="355"/>
        <end position="358"/>
    </location>
    <ligand>
        <name>ATP</name>
        <dbReference type="ChEBI" id="CHEBI:30616"/>
    </ligand>
</feature>
<comment type="similarity">
    <text evidence="1 2">Belongs to the phosphoglycerate kinase family.</text>
</comment>
<keyword evidence="2" id="KW-0067">ATP-binding</keyword>
<comment type="subunit">
    <text evidence="2">Monomer.</text>
</comment>
<name>A0ABS6BLE0_9SPHN</name>
<keyword evidence="2" id="KW-0324">Glycolysis</keyword>
<comment type="caution">
    <text evidence="2">Lacks conserved residue(s) required for the propagation of feature annotation.</text>
</comment>
<feature type="binding site" evidence="2">
    <location>
        <position position="120"/>
    </location>
    <ligand>
        <name>substrate</name>
    </ligand>
</feature>
<feature type="binding site" evidence="2">
    <location>
        <position position="38"/>
    </location>
    <ligand>
        <name>substrate</name>
    </ligand>
</feature>
<proteinExistence type="inferred from homology"/>
<dbReference type="InterPro" id="IPR015911">
    <property type="entry name" value="Phosphoglycerate_kinase_CS"/>
</dbReference>
<feature type="binding site" evidence="2">
    <location>
        <begin position="61"/>
        <end position="64"/>
    </location>
    <ligand>
        <name>substrate</name>
    </ligand>
</feature>
<protein>
    <recommendedName>
        <fullName evidence="2">Phosphoglycerate kinase</fullName>
        <ecNumber evidence="2">2.7.2.3</ecNumber>
    </recommendedName>
</protein>
<keyword evidence="2" id="KW-0547">Nucleotide-binding</keyword>
<dbReference type="PANTHER" id="PTHR11406:SF23">
    <property type="entry name" value="PHOSPHOGLYCERATE KINASE 1, CHLOROPLASTIC-RELATED"/>
    <property type="match status" value="1"/>
</dbReference>
<dbReference type="Proteomes" id="UP000776276">
    <property type="component" value="Unassembled WGS sequence"/>
</dbReference>
<evidence type="ECO:0000256" key="1">
    <source>
        <dbReference type="ARBA" id="ARBA00008982"/>
    </source>
</evidence>
<dbReference type="HAMAP" id="MF_00145">
    <property type="entry name" value="Phosphoglyc_kinase"/>
    <property type="match status" value="1"/>
</dbReference>
<keyword evidence="2" id="KW-0808">Transferase</keyword>
<reference evidence="3 4" key="1">
    <citation type="submission" date="2021-06" db="EMBL/GenBank/DDBJ databases">
        <title>Sphingomonas sp. XMGL2, whole genome shotgun sequencing project.</title>
        <authorList>
            <person name="Zhao G."/>
            <person name="Shen L."/>
        </authorList>
    </citation>
    <scope>NUCLEOTIDE SEQUENCE [LARGE SCALE GENOMIC DNA]</scope>
    <source>
        <strain evidence="3 4">XMGL2</strain>
    </source>
</reference>
<organism evidence="3 4">
    <name type="scientific">Sphingomonas quercus</name>
    <dbReference type="NCBI Taxonomy" id="2842451"/>
    <lineage>
        <taxon>Bacteria</taxon>
        <taxon>Pseudomonadati</taxon>
        <taxon>Pseudomonadota</taxon>
        <taxon>Alphaproteobacteria</taxon>
        <taxon>Sphingomonadales</taxon>
        <taxon>Sphingomonadaceae</taxon>
        <taxon>Sphingomonas</taxon>
    </lineage>
</organism>
<evidence type="ECO:0000256" key="2">
    <source>
        <dbReference type="HAMAP-Rule" id="MF_00145"/>
    </source>
</evidence>
<gene>
    <name evidence="2" type="primary">pgk</name>
    <name evidence="3" type="ORF">KOF26_14790</name>
</gene>
<comment type="caution">
    <text evidence="3">The sequence shown here is derived from an EMBL/GenBank/DDBJ whole genome shotgun (WGS) entry which is preliminary data.</text>
</comment>
<dbReference type="EMBL" id="JAHKRT010000008">
    <property type="protein sequence ID" value="MBU3079124.1"/>
    <property type="molecule type" value="Genomic_DNA"/>
</dbReference>
<accession>A0ABS6BLE0</accession>
<feature type="binding site" evidence="2">
    <location>
        <position position="325"/>
    </location>
    <ligand>
        <name>ATP</name>
        <dbReference type="ChEBI" id="CHEBI:30616"/>
    </ligand>
</feature>
<feature type="binding site" evidence="2">
    <location>
        <position position="153"/>
    </location>
    <ligand>
        <name>substrate</name>
    </ligand>
</feature>
<evidence type="ECO:0000313" key="3">
    <source>
        <dbReference type="EMBL" id="MBU3079124.1"/>
    </source>
</evidence>
<keyword evidence="4" id="KW-1185">Reference proteome</keyword>
<comment type="pathway">
    <text evidence="2">Carbohydrate degradation; glycolysis; pyruvate from D-glyceraldehyde 3-phosphate: step 2/5.</text>
</comment>
<dbReference type="GO" id="GO:0016301">
    <property type="term" value="F:kinase activity"/>
    <property type="evidence" value="ECO:0007669"/>
    <property type="project" value="UniProtKB-KW"/>
</dbReference>
<dbReference type="PIRSF" id="PIRSF000724">
    <property type="entry name" value="Pgk"/>
    <property type="match status" value="1"/>
</dbReference>
<comment type="catalytic activity">
    <reaction evidence="2">
        <text>(2R)-3-phosphoglycerate + ATP = (2R)-3-phospho-glyceroyl phosphate + ADP</text>
        <dbReference type="Rhea" id="RHEA:14801"/>
        <dbReference type="ChEBI" id="CHEBI:30616"/>
        <dbReference type="ChEBI" id="CHEBI:57604"/>
        <dbReference type="ChEBI" id="CHEBI:58272"/>
        <dbReference type="ChEBI" id="CHEBI:456216"/>
        <dbReference type="EC" id="2.7.2.3"/>
    </reaction>
</comment>
<dbReference type="PROSITE" id="PS00111">
    <property type="entry name" value="PGLYCERATE_KINASE"/>
    <property type="match status" value="1"/>
</dbReference>
<keyword evidence="2 3" id="KW-0418">Kinase</keyword>
<dbReference type="EC" id="2.7.2.3" evidence="2"/>
<comment type="subcellular location">
    <subcellularLocation>
        <location evidence="2">Cytoplasm</location>
    </subcellularLocation>
</comment>
<keyword evidence="2" id="KW-0963">Cytoplasm</keyword>
<sequence>MTQFRTLDDLGDIRGKRVLVREDLNVPMEDGRVTDDTRLRAAAPTIAELADKGAKVLVLAHFGRPKGERRPDMSLALVTKPLSDVLGREVTFIDDCIGADAARAVELLSEGGIAILENTRFHKGEEKNDPALVAEMAKLGDLYVNDAFSAAHRAHASTEGLAHVLPAYAGRSMQAELEALEKALGRPEHPVAAVVGGAKVSTKLDVLRHLVARVDHLIIGGGMANTFLAARGLDVGKSLCEHDLAQTALEILDAADRANCTVHLPYDVVVAKEFRADPPTRTVNVHEVAADEMILDVGPAAVEALGDALKTCRTLVWNGPLGAFETSPFDAATVALARTAAALTKEGGLISVAGGGDTVAALNQAGVADDFTFVSTAGGAFLEWMEGKPLPGVEALERA</sequence>
<feature type="binding site" evidence="2">
    <location>
        <begin position="23"/>
        <end position="25"/>
    </location>
    <ligand>
        <name>substrate</name>
    </ligand>
</feature>